<dbReference type="Pfam" id="PF01503">
    <property type="entry name" value="PRA-PH"/>
    <property type="match status" value="1"/>
</dbReference>
<dbReference type="EMBL" id="ABCS01000026">
    <property type="protein sequence ID" value="EDM78848.1"/>
    <property type="molecule type" value="Genomic_DNA"/>
</dbReference>
<organism evidence="19 20">
    <name type="scientific">Plesiocystis pacifica SIR-1</name>
    <dbReference type="NCBI Taxonomy" id="391625"/>
    <lineage>
        <taxon>Bacteria</taxon>
        <taxon>Pseudomonadati</taxon>
        <taxon>Myxococcota</taxon>
        <taxon>Polyangia</taxon>
        <taxon>Nannocystales</taxon>
        <taxon>Nannocystaceae</taxon>
        <taxon>Plesiocystis</taxon>
    </lineage>
</organism>
<dbReference type="Pfam" id="PF01502">
    <property type="entry name" value="PRA-CH"/>
    <property type="match status" value="1"/>
</dbReference>
<accession>A6G5R7</accession>
<proteinExistence type="inferred from homology"/>
<dbReference type="InterPro" id="IPR008179">
    <property type="entry name" value="HisE"/>
</dbReference>
<dbReference type="CDD" id="cd11534">
    <property type="entry name" value="NTP-PPase_HisIE_like"/>
    <property type="match status" value="1"/>
</dbReference>
<evidence type="ECO:0000256" key="16">
    <source>
        <dbReference type="ARBA" id="ARBA00023102"/>
    </source>
</evidence>
<keyword evidence="11" id="KW-0963">Cytoplasm</keyword>
<dbReference type="PANTHER" id="PTHR42945">
    <property type="entry name" value="HISTIDINE BIOSYNTHESIS BIFUNCTIONAL PROTEIN"/>
    <property type="match status" value="1"/>
</dbReference>
<dbReference type="InterPro" id="IPR021130">
    <property type="entry name" value="PRib-ATP_PPHydrolase-like"/>
</dbReference>
<keyword evidence="15" id="KW-0067">ATP-binding</keyword>
<keyword evidence="13" id="KW-0547">Nucleotide-binding</keyword>
<dbReference type="GO" id="GO:0005524">
    <property type="term" value="F:ATP binding"/>
    <property type="evidence" value="ECO:0007669"/>
    <property type="project" value="UniProtKB-KW"/>
</dbReference>
<comment type="pathway">
    <text evidence="4">Amino-acid biosynthesis; L-histidine biosynthesis; L-histidine from 5-phospho-alpha-D-ribose 1-diphosphate: step 3/9.</text>
</comment>
<evidence type="ECO:0000256" key="12">
    <source>
        <dbReference type="ARBA" id="ARBA00022605"/>
    </source>
</evidence>
<dbReference type="GO" id="GO:0000105">
    <property type="term" value="P:L-histidine biosynthetic process"/>
    <property type="evidence" value="ECO:0007669"/>
    <property type="project" value="UniProtKB-UniPathway"/>
</dbReference>
<evidence type="ECO:0000256" key="6">
    <source>
        <dbReference type="ARBA" id="ARBA00007731"/>
    </source>
</evidence>
<evidence type="ECO:0000256" key="8">
    <source>
        <dbReference type="ARBA" id="ARBA00012414"/>
    </source>
</evidence>
<dbReference type="InterPro" id="IPR038019">
    <property type="entry name" value="PRib_AMP_CycHydrolase_sf"/>
</dbReference>
<dbReference type="FunFam" id="3.10.20.810:FF:000001">
    <property type="entry name" value="Histidine biosynthesis bifunctional protein HisIE"/>
    <property type="match status" value="1"/>
</dbReference>
<name>A6G5R7_9BACT</name>
<dbReference type="AlphaFoldDB" id="A6G5R7"/>
<evidence type="ECO:0000256" key="15">
    <source>
        <dbReference type="ARBA" id="ARBA00022840"/>
    </source>
</evidence>
<dbReference type="PANTHER" id="PTHR42945:SF9">
    <property type="entry name" value="HISTIDINE BIOSYNTHESIS BIFUNCTIONAL PROTEIN HISIE"/>
    <property type="match status" value="1"/>
</dbReference>
<keyword evidence="17" id="KW-0511">Multifunctional enzyme</keyword>
<comment type="catalytic activity">
    <reaction evidence="1">
        <text>1-(5-phospho-beta-D-ribosyl)-5'-AMP + H2O = 1-(5-phospho-beta-D-ribosyl)-5-[(5-phospho-beta-D-ribosylamino)methylideneamino]imidazole-4-carboxamide</text>
        <dbReference type="Rhea" id="RHEA:20049"/>
        <dbReference type="ChEBI" id="CHEBI:15377"/>
        <dbReference type="ChEBI" id="CHEBI:58435"/>
        <dbReference type="ChEBI" id="CHEBI:59457"/>
        <dbReference type="EC" id="3.5.4.19"/>
    </reaction>
</comment>
<evidence type="ECO:0000259" key="18">
    <source>
        <dbReference type="Pfam" id="PF01502"/>
    </source>
</evidence>
<evidence type="ECO:0000256" key="3">
    <source>
        <dbReference type="ARBA" id="ARBA00004496"/>
    </source>
</evidence>
<dbReference type="STRING" id="391625.PPSIR1_32657"/>
<evidence type="ECO:0000256" key="14">
    <source>
        <dbReference type="ARBA" id="ARBA00022801"/>
    </source>
</evidence>
<keyword evidence="12" id="KW-0028">Amino-acid biosynthesis</keyword>
<dbReference type="NCBIfam" id="NF002747">
    <property type="entry name" value="PRK02759.1"/>
    <property type="match status" value="1"/>
</dbReference>
<dbReference type="UniPathway" id="UPA00031">
    <property type="reaction ID" value="UER00007"/>
</dbReference>
<evidence type="ECO:0000313" key="19">
    <source>
        <dbReference type="EMBL" id="EDM78848.1"/>
    </source>
</evidence>
<dbReference type="OrthoDB" id="9795769at2"/>
<comment type="similarity">
    <text evidence="7">In the N-terminal section; belongs to the PRA-CH family.</text>
</comment>
<dbReference type="SUPFAM" id="SSF141734">
    <property type="entry name" value="HisI-like"/>
    <property type="match status" value="1"/>
</dbReference>
<evidence type="ECO:0000256" key="4">
    <source>
        <dbReference type="ARBA" id="ARBA00005169"/>
    </source>
</evidence>
<dbReference type="SUPFAM" id="SSF101386">
    <property type="entry name" value="all-alpha NTP pyrophosphatases"/>
    <property type="match status" value="1"/>
</dbReference>
<dbReference type="NCBIfam" id="TIGR03188">
    <property type="entry name" value="histidine_hisI"/>
    <property type="match status" value="1"/>
</dbReference>
<evidence type="ECO:0000313" key="20">
    <source>
        <dbReference type="Proteomes" id="UP000005801"/>
    </source>
</evidence>
<dbReference type="GO" id="GO:0004636">
    <property type="term" value="F:phosphoribosyl-ATP diphosphatase activity"/>
    <property type="evidence" value="ECO:0007669"/>
    <property type="project" value="UniProtKB-EC"/>
</dbReference>
<evidence type="ECO:0000256" key="17">
    <source>
        <dbReference type="ARBA" id="ARBA00023268"/>
    </source>
</evidence>
<keyword evidence="14 19" id="KW-0378">Hydrolase</keyword>
<dbReference type="EC" id="3.5.4.19" evidence="9"/>
<evidence type="ECO:0000256" key="10">
    <source>
        <dbReference type="ARBA" id="ARBA00017720"/>
    </source>
</evidence>
<sequence length="242" mass="25666">MNTLESLWSTLAPDDKGLVAAIITHARDGRVLMLGYMNREALALTLDSGKVTFFSRSKQRLWQKGESSGNVLALESIRVDCDGDALVVAATPAGPTCHTGADSCFYKRLGISGEDLGTIVGEDDGPAPPRHATDPAVELLWSTILARKAGEGMTNAEGKSYVRSLLDKGIAKINAKIREEAEELAVALASESDEQVHKEAADLLFFALVGLAARDLEPAGVSAIVHERHGVSGIDEKASRGS</sequence>
<evidence type="ECO:0000256" key="5">
    <source>
        <dbReference type="ARBA" id="ARBA00005204"/>
    </source>
</evidence>
<keyword evidence="20" id="KW-1185">Reference proteome</keyword>
<keyword evidence="16" id="KW-0368">Histidine biosynthesis</keyword>
<dbReference type="EC" id="3.6.1.31" evidence="8"/>
<protein>
    <recommendedName>
        <fullName evidence="10">Histidine biosynthesis bifunctional protein HisIE</fullName>
        <ecNumber evidence="9">3.5.4.19</ecNumber>
        <ecNumber evidence="8">3.6.1.31</ecNumber>
    </recommendedName>
</protein>
<reference evidence="19 20" key="1">
    <citation type="submission" date="2007-06" db="EMBL/GenBank/DDBJ databases">
        <authorList>
            <person name="Shimkets L."/>
            <person name="Ferriera S."/>
            <person name="Johnson J."/>
            <person name="Kravitz S."/>
            <person name="Beeson K."/>
            <person name="Sutton G."/>
            <person name="Rogers Y.-H."/>
            <person name="Friedman R."/>
            <person name="Frazier M."/>
            <person name="Venter J.C."/>
        </authorList>
    </citation>
    <scope>NUCLEOTIDE SEQUENCE [LARGE SCALE GENOMIC DNA]</scope>
    <source>
        <strain evidence="19 20">SIR-1</strain>
    </source>
</reference>
<comment type="catalytic activity">
    <reaction evidence="2">
        <text>1-(5-phospho-beta-D-ribosyl)-ATP + H2O = 1-(5-phospho-beta-D-ribosyl)-5'-AMP + diphosphate + H(+)</text>
        <dbReference type="Rhea" id="RHEA:22828"/>
        <dbReference type="ChEBI" id="CHEBI:15377"/>
        <dbReference type="ChEBI" id="CHEBI:15378"/>
        <dbReference type="ChEBI" id="CHEBI:33019"/>
        <dbReference type="ChEBI" id="CHEBI:59457"/>
        <dbReference type="ChEBI" id="CHEBI:73183"/>
        <dbReference type="EC" id="3.6.1.31"/>
    </reaction>
</comment>
<gene>
    <name evidence="19" type="ORF">PPSIR1_32657</name>
</gene>
<evidence type="ECO:0000256" key="2">
    <source>
        <dbReference type="ARBA" id="ARBA00001460"/>
    </source>
</evidence>
<evidence type="ECO:0000256" key="9">
    <source>
        <dbReference type="ARBA" id="ARBA00012721"/>
    </source>
</evidence>
<dbReference type="Proteomes" id="UP000005801">
    <property type="component" value="Unassembled WGS sequence"/>
</dbReference>
<evidence type="ECO:0000256" key="11">
    <source>
        <dbReference type="ARBA" id="ARBA00022490"/>
    </source>
</evidence>
<evidence type="ECO:0000256" key="13">
    <source>
        <dbReference type="ARBA" id="ARBA00022741"/>
    </source>
</evidence>
<dbReference type="eggNOG" id="COG0139">
    <property type="taxonomic scope" value="Bacteria"/>
</dbReference>
<dbReference type="NCBIfam" id="NF000768">
    <property type="entry name" value="PRK00051.1"/>
    <property type="match status" value="1"/>
</dbReference>
<comment type="caution">
    <text evidence="19">The sequence shown here is derived from an EMBL/GenBank/DDBJ whole genome shotgun (WGS) entry which is preliminary data.</text>
</comment>
<comment type="pathway">
    <text evidence="5">Amino-acid biosynthesis; L-histidine biosynthesis; L-histidine from 5-phospho-alpha-D-ribose 1-diphosphate: step 2/9.</text>
</comment>
<evidence type="ECO:0000256" key="1">
    <source>
        <dbReference type="ARBA" id="ARBA00000024"/>
    </source>
</evidence>
<comment type="similarity">
    <text evidence="6">In the C-terminal section; belongs to the PRA-PH family.</text>
</comment>
<comment type="subcellular location">
    <subcellularLocation>
        <location evidence="3">Cytoplasm</location>
    </subcellularLocation>
</comment>
<evidence type="ECO:0000256" key="7">
    <source>
        <dbReference type="ARBA" id="ARBA00008299"/>
    </source>
</evidence>
<dbReference type="GO" id="GO:0005737">
    <property type="term" value="C:cytoplasm"/>
    <property type="evidence" value="ECO:0007669"/>
    <property type="project" value="UniProtKB-SubCell"/>
</dbReference>
<dbReference type="InterPro" id="IPR002496">
    <property type="entry name" value="PRib_AMP_CycHydrolase_dom"/>
</dbReference>
<dbReference type="Gene3D" id="1.10.287.1080">
    <property type="entry name" value="MazG-like"/>
    <property type="match status" value="1"/>
</dbReference>
<dbReference type="GO" id="GO:0004635">
    <property type="term" value="F:phosphoribosyl-AMP cyclohydrolase activity"/>
    <property type="evidence" value="ECO:0007669"/>
    <property type="project" value="UniProtKB-EC"/>
</dbReference>
<dbReference type="Gene3D" id="3.10.20.810">
    <property type="entry name" value="Phosphoribosyl-AMP cyclohydrolase"/>
    <property type="match status" value="1"/>
</dbReference>
<dbReference type="RefSeq" id="WP_006972066.1">
    <property type="nucleotide sequence ID" value="NZ_ABCS01000026.1"/>
</dbReference>
<feature type="domain" description="Phosphoribosyl-AMP cyclohydrolase" evidence="18">
    <location>
        <begin position="33"/>
        <end position="106"/>
    </location>
</feature>